<keyword evidence="3 5" id="KW-0808">Transferase</keyword>
<evidence type="ECO:0000256" key="3">
    <source>
        <dbReference type="ARBA" id="ARBA00022679"/>
    </source>
</evidence>
<evidence type="ECO:0000256" key="1">
    <source>
        <dbReference type="ARBA" id="ARBA00008361"/>
    </source>
</evidence>
<dbReference type="Gene3D" id="3.40.50.150">
    <property type="entry name" value="Vaccinia Virus protein VP39"/>
    <property type="match status" value="1"/>
</dbReference>
<feature type="domain" description="Methyltransferase type 11" evidence="4">
    <location>
        <begin position="52"/>
        <end position="143"/>
    </location>
</feature>
<evidence type="ECO:0000313" key="6">
    <source>
        <dbReference type="Proteomes" id="UP000289794"/>
    </source>
</evidence>
<dbReference type="PANTHER" id="PTHR44942:SF4">
    <property type="entry name" value="METHYLTRANSFERASE TYPE 11 DOMAIN-CONTAINING PROTEIN"/>
    <property type="match status" value="1"/>
</dbReference>
<gene>
    <name evidence="5" type="ORF">PMF13cell1_02679</name>
</gene>
<organism evidence="5 6">
    <name type="scientific">Blautia producta</name>
    <dbReference type="NCBI Taxonomy" id="33035"/>
    <lineage>
        <taxon>Bacteria</taxon>
        <taxon>Bacillati</taxon>
        <taxon>Bacillota</taxon>
        <taxon>Clostridia</taxon>
        <taxon>Lachnospirales</taxon>
        <taxon>Lachnospiraceae</taxon>
        <taxon>Blautia</taxon>
    </lineage>
</organism>
<dbReference type="EMBL" id="CP035945">
    <property type="protein sequence ID" value="QBE97126.1"/>
    <property type="molecule type" value="Genomic_DNA"/>
</dbReference>
<evidence type="ECO:0000313" key="5">
    <source>
        <dbReference type="EMBL" id="QBE97126.1"/>
    </source>
</evidence>
<dbReference type="EC" id="2.1.1.-" evidence="5"/>
<dbReference type="SUPFAM" id="SSF53335">
    <property type="entry name" value="S-adenosyl-L-methionine-dependent methyltransferases"/>
    <property type="match status" value="1"/>
</dbReference>
<dbReference type="CDD" id="cd02440">
    <property type="entry name" value="AdoMet_MTases"/>
    <property type="match status" value="1"/>
</dbReference>
<proteinExistence type="inferred from homology"/>
<sequence>MEAEYMEGEKMDTGMFTGRAFDYTHGRPLYAEAFIKLLAERFGVGSATVTADIGSGTGKFSGQLLKLGCRVYSVEPNEHMRLEAERILGKNPLFCSVKGDASSLNLPVSSCDLVTAAQAFHWFSPLDFRRECIRILKPGGYVFLIWNMRDMDCEINRESYQIYKKYCPGFLGFGGGIKKNDSRIRQFFTGEEYLESSAADMGECEADFRNVCEVMSFDHPLYFTKEKFIKRSRSGSYSLKETDKGYKEYILELEKAFDRYAVSDILKMPNHTMVYAGPLQKHFLRIE</sequence>
<dbReference type="InterPro" id="IPR051052">
    <property type="entry name" value="Diverse_substrate_MTase"/>
</dbReference>
<dbReference type="AlphaFoldDB" id="A0A4P6LYB4"/>
<keyword evidence="2 5" id="KW-0489">Methyltransferase</keyword>
<comment type="similarity">
    <text evidence="1">Belongs to the methyltransferase superfamily.</text>
</comment>
<dbReference type="Proteomes" id="UP000289794">
    <property type="component" value="Chromosome"/>
</dbReference>
<dbReference type="Pfam" id="PF08241">
    <property type="entry name" value="Methyltransf_11"/>
    <property type="match status" value="1"/>
</dbReference>
<evidence type="ECO:0000256" key="2">
    <source>
        <dbReference type="ARBA" id="ARBA00022603"/>
    </source>
</evidence>
<dbReference type="PANTHER" id="PTHR44942">
    <property type="entry name" value="METHYLTRANSF_11 DOMAIN-CONTAINING PROTEIN"/>
    <property type="match status" value="1"/>
</dbReference>
<dbReference type="InterPro" id="IPR029063">
    <property type="entry name" value="SAM-dependent_MTases_sf"/>
</dbReference>
<evidence type="ECO:0000259" key="4">
    <source>
        <dbReference type="Pfam" id="PF08241"/>
    </source>
</evidence>
<protein>
    <submittedName>
        <fullName evidence="5">Putative methyltransferase</fullName>
        <ecNumber evidence="5">2.1.1.-</ecNumber>
    </submittedName>
</protein>
<dbReference type="KEGG" id="bpro:PMF13cell1_02679"/>
<dbReference type="InterPro" id="IPR013216">
    <property type="entry name" value="Methyltransf_11"/>
</dbReference>
<accession>A0A4P6LYB4</accession>
<reference evidence="5 6" key="1">
    <citation type="submission" date="2019-01" db="EMBL/GenBank/DDBJ databases">
        <title>PMF-metabolizing Aryl O-demethylase.</title>
        <authorList>
            <person name="Kim M."/>
        </authorList>
    </citation>
    <scope>NUCLEOTIDE SEQUENCE [LARGE SCALE GENOMIC DNA]</scope>
    <source>
        <strain evidence="5 6">PMF1</strain>
    </source>
</reference>
<dbReference type="GO" id="GO:0008757">
    <property type="term" value="F:S-adenosylmethionine-dependent methyltransferase activity"/>
    <property type="evidence" value="ECO:0007669"/>
    <property type="project" value="InterPro"/>
</dbReference>
<name>A0A4P6LYB4_9FIRM</name>
<dbReference type="GO" id="GO:0032259">
    <property type="term" value="P:methylation"/>
    <property type="evidence" value="ECO:0007669"/>
    <property type="project" value="UniProtKB-KW"/>
</dbReference>